<protein>
    <submittedName>
        <fullName evidence="3">Glycosyl transferase group 1</fullName>
    </submittedName>
</protein>
<dbReference type="GO" id="GO:1901135">
    <property type="term" value="P:carbohydrate derivative metabolic process"/>
    <property type="evidence" value="ECO:0007669"/>
    <property type="project" value="UniProtKB-ARBA"/>
</dbReference>
<reference evidence="3" key="1">
    <citation type="submission" date="2007-09" db="EMBL/GenBank/DDBJ databases">
        <title>Complete sequence of chromosome of Serratia proteamaculans 568.</title>
        <authorList>
            <consortium name="US DOE Joint Genome Institute"/>
            <person name="Copeland A."/>
            <person name="Lucas S."/>
            <person name="Lapidus A."/>
            <person name="Barry K."/>
            <person name="Glavina del Rio T."/>
            <person name="Dalin E."/>
            <person name="Tice H."/>
            <person name="Pitluck S."/>
            <person name="Chain P."/>
            <person name="Malfatti S."/>
            <person name="Shin M."/>
            <person name="Vergez L."/>
            <person name="Schmutz J."/>
            <person name="Larimer F."/>
            <person name="Land M."/>
            <person name="Hauser L."/>
            <person name="Kyrpides N."/>
            <person name="Kim E."/>
            <person name="Taghavi S."/>
            <person name="Newman L."/>
            <person name="Vangronsveld J."/>
            <person name="van der Lelie D."/>
            <person name="Richardson P."/>
        </authorList>
    </citation>
    <scope>NUCLEOTIDE SEQUENCE [LARGE SCALE GENOMIC DNA]</scope>
    <source>
        <strain evidence="3">568</strain>
    </source>
</reference>
<dbReference type="PANTHER" id="PTHR12526">
    <property type="entry name" value="GLYCOSYLTRANSFERASE"/>
    <property type="match status" value="1"/>
</dbReference>
<dbReference type="HOGENOM" id="CLU_009583_0_3_6"/>
<name>A8GC68_SERP5</name>
<dbReference type="OrthoDB" id="4611853at2"/>
<dbReference type="InterPro" id="IPR001296">
    <property type="entry name" value="Glyco_trans_1"/>
</dbReference>
<evidence type="ECO:0000259" key="2">
    <source>
        <dbReference type="Pfam" id="PF13439"/>
    </source>
</evidence>
<gene>
    <name evidence="3" type="ordered locus">Spro_1604</name>
</gene>
<proteinExistence type="predicted"/>
<dbReference type="GO" id="GO:0016757">
    <property type="term" value="F:glycosyltransferase activity"/>
    <property type="evidence" value="ECO:0007669"/>
    <property type="project" value="InterPro"/>
</dbReference>
<dbReference type="EMBL" id="CP000826">
    <property type="protein sequence ID" value="ABV40708.1"/>
    <property type="molecule type" value="Genomic_DNA"/>
</dbReference>
<feature type="domain" description="Glycosyl transferase family 1" evidence="1">
    <location>
        <begin position="186"/>
        <end position="335"/>
    </location>
</feature>
<dbReference type="Gene3D" id="3.40.50.2000">
    <property type="entry name" value="Glycogen Phosphorylase B"/>
    <property type="match status" value="2"/>
</dbReference>
<dbReference type="KEGG" id="spe:Spro_1604"/>
<feature type="domain" description="Glycosyltransferase subfamily 4-like N-terminal" evidence="2">
    <location>
        <begin position="12"/>
        <end position="171"/>
    </location>
</feature>
<dbReference type="AlphaFoldDB" id="A8GC68"/>
<organism evidence="3">
    <name type="scientific">Serratia proteamaculans (strain 568)</name>
    <dbReference type="NCBI Taxonomy" id="399741"/>
    <lineage>
        <taxon>Bacteria</taxon>
        <taxon>Pseudomonadati</taxon>
        <taxon>Pseudomonadota</taxon>
        <taxon>Gammaproteobacteria</taxon>
        <taxon>Enterobacterales</taxon>
        <taxon>Yersiniaceae</taxon>
        <taxon>Serratia</taxon>
    </lineage>
</organism>
<dbReference type="Pfam" id="PF13439">
    <property type="entry name" value="Glyco_transf_4"/>
    <property type="match status" value="1"/>
</dbReference>
<accession>A8GC68</accession>
<dbReference type="SUPFAM" id="SSF53756">
    <property type="entry name" value="UDP-Glycosyltransferase/glycogen phosphorylase"/>
    <property type="match status" value="1"/>
</dbReference>
<dbReference type="InterPro" id="IPR028098">
    <property type="entry name" value="Glyco_trans_4-like_N"/>
</dbReference>
<keyword evidence="3" id="KW-0808">Transferase</keyword>
<dbReference type="eggNOG" id="COG0438">
    <property type="taxonomic scope" value="Bacteria"/>
</dbReference>
<sequence>MQIDYVITGLEIGGAEYQVVSLLERLVQKGHQMRLISLTPPSSAVFIGRLAAAGVPLISLEMKSAKDLPLALLRLCKILRQSKPDIVHAHMVHANLLTRLARLFLPSLKIISTAHNTHEGGKLRDWAYRLTNPLCQINTTISEAATYRFTNENVLPQHNTYTVFNGIDTDRFMPPTIKKVTTSPFCWLAVGRLVEQKDYPTLIQAFTHISSGKLLIAGQGPLDATLKQLVKHYGIEDRVEFIGLSDDTAQLYRQVDGFVLSSAWEGYGLVVAEAMSSELPVVVTDSGGPREIVGSDGTSGLIVPIKDPLALANALISIEKMPAHEREKMGAIARTRIQEKFSLNEIVTQWENIYTELKNKNK</sequence>
<evidence type="ECO:0000259" key="1">
    <source>
        <dbReference type="Pfam" id="PF00534"/>
    </source>
</evidence>
<evidence type="ECO:0000313" key="3">
    <source>
        <dbReference type="EMBL" id="ABV40708.1"/>
    </source>
</evidence>
<dbReference type="STRING" id="399741.Spro_1604"/>
<dbReference type="CAZy" id="GT4">
    <property type="family name" value="Glycosyltransferase Family 4"/>
</dbReference>
<dbReference type="PANTHER" id="PTHR12526:SF630">
    <property type="entry name" value="GLYCOSYLTRANSFERASE"/>
    <property type="match status" value="1"/>
</dbReference>
<dbReference type="Pfam" id="PF00534">
    <property type="entry name" value="Glycos_transf_1"/>
    <property type="match status" value="1"/>
</dbReference>